<dbReference type="EMBL" id="LKTM01000001">
    <property type="protein sequence ID" value="KQH81068.1"/>
    <property type="molecule type" value="Genomic_DNA"/>
</dbReference>
<accession>A0A0Q2XIX2</accession>
<keyword evidence="1" id="KW-1133">Transmembrane helix</keyword>
<protein>
    <recommendedName>
        <fullName evidence="4">DUF4267 domain-containing protein</fullName>
    </recommendedName>
</protein>
<dbReference type="Proteomes" id="UP000051677">
    <property type="component" value="Unassembled WGS sequence"/>
</dbReference>
<evidence type="ECO:0000313" key="3">
    <source>
        <dbReference type="Proteomes" id="UP000051677"/>
    </source>
</evidence>
<dbReference type="AlphaFoldDB" id="A0A0Q2XIX2"/>
<evidence type="ECO:0000313" key="2">
    <source>
        <dbReference type="EMBL" id="KQH81068.1"/>
    </source>
</evidence>
<sequence>MTTIMTTSQHRAATAMSAMRMFAGGISWASPALSSRVFGLGKLPEGASVGLVTRLFGVRDLVLGAALHYPEPAVHKAALQAGLICDAADVAASLIALRAGAPKTTLLGATAGAGLFVALGAIALRAAPPSAN</sequence>
<comment type="caution">
    <text evidence="2">The sequence shown here is derived from an EMBL/GenBank/DDBJ whole genome shotgun (WGS) entry which is preliminary data.</text>
</comment>
<dbReference type="RefSeq" id="WP_055575826.1">
    <property type="nucleotide sequence ID" value="NZ_LKTM01000001.1"/>
</dbReference>
<proteinExistence type="predicted"/>
<gene>
    <name evidence="2" type="ORF">AO501_05480</name>
</gene>
<reference evidence="2 3" key="1">
    <citation type="submission" date="2015-10" db="EMBL/GenBank/DDBJ databases">
        <title>Mycobacterium gordonae draft genome assembly.</title>
        <authorList>
            <person name="Ustinova V."/>
            <person name="Smirnova T."/>
            <person name="Blagodatskikh K."/>
            <person name="Varlamov D."/>
            <person name="Larionova E."/>
            <person name="Chernousova L."/>
        </authorList>
    </citation>
    <scope>NUCLEOTIDE SEQUENCE [LARGE SCALE GENOMIC DNA]</scope>
    <source>
        <strain evidence="2 3">CTRI 14-8773</strain>
    </source>
</reference>
<keyword evidence="1" id="KW-0472">Membrane</keyword>
<evidence type="ECO:0000256" key="1">
    <source>
        <dbReference type="SAM" id="Phobius"/>
    </source>
</evidence>
<evidence type="ECO:0008006" key="4">
    <source>
        <dbReference type="Google" id="ProtNLM"/>
    </source>
</evidence>
<feature type="transmembrane region" description="Helical" evidence="1">
    <location>
        <begin position="104"/>
        <end position="127"/>
    </location>
</feature>
<dbReference type="OrthoDB" id="4752594at2"/>
<organism evidence="2 3">
    <name type="scientific">Mycobacterium gordonae</name>
    <dbReference type="NCBI Taxonomy" id="1778"/>
    <lineage>
        <taxon>Bacteria</taxon>
        <taxon>Bacillati</taxon>
        <taxon>Actinomycetota</taxon>
        <taxon>Actinomycetes</taxon>
        <taxon>Mycobacteriales</taxon>
        <taxon>Mycobacteriaceae</taxon>
        <taxon>Mycobacterium</taxon>
    </lineage>
</organism>
<name>A0A0Q2XIX2_MYCGO</name>
<keyword evidence="1" id="KW-0812">Transmembrane</keyword>